<dbReference type="PANTHER" id="PTHR48112">
    <property type="entry name" value="HIGH MOBILITY GROUP PROTEIN DSP1"/>
    <property type="match status" value="1"/>
</dbReference>
<keyword evidence="2" id="KW-0539">Nucleus</keyword>
<feature type="compositionally biased region" description="Pro residues" evidence="3">
    <location>
        <begin position="10"/>
        <end position="20"/>
    </location>
</feature>
<proteinExistence type="predicted"/>
<comment type="caution">
    <text evidence="5">The sequence shown here is derived from an EMBL/GenBank/DDBJ whole genome shotgun (WGS) entry which is preliminary data.</text>
</comment>
<sequence length="424" mass="49274">MSEEVHYDVGPPPPPPPPPAHLKEIHNPLDAAKMEQPCHDVEDEHQLPEPEQQQPVHHQHHHPHTHEEEDDLHALTERPSKHDTDDIVEDWQRVPEEEDEHDAKTAHLIKTTQPSTPLEHALTDMLAKKQTHVLRLTNEIQKLKAFISKRKQTYKRKRKEEGAPTRALSAYNIFVQDRFAQLAKENEKALKSTDSDAQLKRVPPANLVASTGNQWKELPAEEKAKYEERAKTDRKRYDEQMARYNPPDRASNRKRNKTGYNMFFSAHVLRLKQSETGVPSERGSVARLVGTAWKALSAEEKQYYEREADKHNGMHPVKDDVEDEEDEERKQQHHHMDPYAHMHPGDMHMHGGMHAPMHGHQPQHDPRHHYPYATHHMYGQGPYGHYDYQHHQQQHHHSRHGQGRSHGGYGHGYPPPQRNPYEGI</sequence>
<feature type="region of interest" description="Disordered" evidence="3">
    <location>
        <begin position="1"/>
        <end position="89"/>
    </location>
</feature>
<dbReference type="PROSITE" id="PS50118">
    <property type="entry name" value="HMG_BOX_2"/>
    <property type="match status" value="2"/>
</dbReference>
<evidence type="ECO:0000313" key="6">
    <source>
        <dbReference type="Proteomes" id="UP001153069"/>
    </source>
</evidence>
<dbReference type="InterPro" id="IPR036910">
    <property type="entry name" value="HMG_box_dom_sf"/>
</dbReference>
<accession>A0A9N8HX68</accession>
<dbReference type="Proteomes" id="UP001153069">
    <property type="component" value="Unassembled WGS sequence"/>
</dbReference>
<evidence type="ECO:0000256" key="3">
    <source>
        <dbReference type="SAM" id="MobiDB-lite"/>
    </source>
</evidence>
<protein>
    <submittedName>
        <fullName evidence="5">Group protein B3</fullName>
    </submittedName>
</protein>
<feature type="region of interest" description="Disordered" evidence="3">
    <location>
        <begin position="308"/>
        <end position="350"/>
    </location>
</feature>
<feature type="DNA-binding region" description="HMG box" evidence="2">
    <location>
        <begin position="164"/>
        <end position="245"/>
    </location>
</feature>
<dbReference type="GO" id="GO:0005634">
    <property type="term" value="C:nucleus"/>
    <property type="evidence" value="ECO:0007669"/>
    <property type="project" value="UniProtKB-UniRule"/>
</dbReference>
<name>A0A9N8HX68_9STRA</name>
<evidence type="ECO:0000313" key="5">
    <source>
        <dbReference type="EMBL" id="CAB9529002.1"/>
    </source>
</evidence>
<dbReference type="SMART" id="SM00398">
    <property type="entry name" value="HMG"/>
    <property type="match status" value="2"/>
</dbReference>
<keyword evidence="1 2" id="KW-0238">DNA-binding</keyword>
<feature type="compositionally biased region" description="Basic and acidic residues" evidence="3">
    <location>
        <begin position="72"/>
        <end position="89"/>
    </location>
</feature>
<evidence type="ECO:0000259" key="4">
    <source>
        <dbReference type="PROSITE" id="PS50118"/>
    </source>
</evidence>
<dbReference type="Pfam" id="PF09011">
    <property type="entry name" value="HMG_box_2"/>
    <property type="match status" value="2"/>
</dbReference>
<feature type="DNA-binding region" description="HMG box" evidence="2">
    <location>
        <begin position="253"/>
        <end position="315"/>
    </location>
</feature>
<feature type="region of interest" description="Disordered" evidence="3">
    <location>
        <begin position="381"/>
        <end position="424"/>
    </location>
</feature>
<feature type="compositionally biased region" description="Basic residues" evidence="3">
    <location>
        <begin position="392"/>
        <end position="403"/>
    </location>
</feature>
<dbReference type="SUPFAM" id="SSF47095">
    <property type="entry name" value="HMG-box"/>
    <property type="match status" value="2"/>
</dbReference>
<feature type="compositionally biased region" description="Basic and acidic residues" evidence="3">
    <location>
        <begin position="308"/>
        <end position="319"/>
    </location>
</feature>
<feature type="compositionally biased region" description="Basic and acidic residues" evidence="3">
    <location>
        <begin position="21"/>
        <end position="48"/>
    </location>
</feature>
<gene>
    <name evidence="5" type="ORF">SEMRO_2375_G325340.1</name>
</gene>
<dbReference type="InterPro" id="IPR009071">
    <property type="entry name" value="HMG_box_dom"/>
</dbReference>
<dbReference type="GO" id="GO:0003677">
    <property type="term" value="F:DNA binding"/>
    <property type="evidence" value="ECO:0007669"/>
    <property type="project" value="UniProtKB-UniRule"/>
</dbReference>
<feature type="domain" description="HMG box" evidence="4">
    <location>
        <begin position="164"/>
        <end position="245"/>
    </location>
</feature>
<evidence type="ECO:0000256" key="2">
    <source>
        <dbReference type="PROSITE-ProRule" id="PRU00267"/>
    </source>
</evidence>
<keyword evidence="6" id="KW-1185">Reference proteome</keyword>
<dbReference type="AlphaFoldDB" id="A0A9N8HX68"/>
<dbReference type="InterPro" id="IPR050342">
    <property type="entry name" value="HMGB"/>
</dbReference>
<dbReference type="PANTHER" id="PTHR48112:SF22">
    <property type="entry name" value="MITOCHONDRIAL TRANSCRIPTION FACTOR A, ISOFORM B"/>
    <property type="match status" value="1"/>
</dbReference>
<feature type="domain" description="HMG box" evidence="4">
    <location>
        <begin position="253"/>
        <end position="315"/>
    </location>
</feature>
<organism evidence="5 6">
    <name type="scientific">Seminavis robusta</name>
    <dbReference type="NCBI Taxonomy" id="568900"/>
    <lineage>
        <taxon>Eukaryota</taxon>
        <taxon>Sar</taxon>
        <taxon>Stramenopiles</taxon>
        <taxon>Ochrophyta</taxon>
        <taxon>Bacillariophyta</taxon>
        <taxon>Bacillariophyceae</taxon>
        <taxon>Bacillariophycidae</taxon>
        <taxon>Naviculales</taxon>
        <taxon>Naviculaceae</taxon>
        <taxon>Seminavis</taxon>
    </lineage>
</organism>
<dbReference type="OrthoDB" id="1919336at2759"/>
<evidence type="ECO:0000256" key="1">
    <source>
        <dbReference type="ARBA" id="ARBA00023125"/>
    </source>
</evidence>
<dbReference type="Gene3D" id="1.10.30.10">
    <property type="entry name" value="High mobility group box domain"/>
    <property type="match status" value="2"/>
</dbReference>
<feature type="compositionally biased region" description="Basic and acidic residues" evidence="3">
    <location>
        <begin position="328"/>
        <end position="349"/>
    </location>
</feature>
<dbReference type="EMBL" id="CAICTM010002373">
    <property type="protein sequence ID" value="CAB9529002.1"/>
    <property type="molecule type" value="Genomic_DNA"/>
</dbReference>
<reference evidence="5" key="1">
    <citation type="submission" date="2020-06" db="EMBL/GenBank/DDBJ databases">
        <authorList>
            <consortium name="Plant Systems Biology data submission"/>
        </authorList>
    </citation>
    <scope>NUCLEOTIDE SEQUENCE</scope>
    <source>
        <strain evidence="5">D6</strain>
    </source>
</reference>